<accession>E2IU08</accession>
<dbReference type="AlphaFoldDB" id="E2IU08"/>
<sequence length="31" mass="3617">CGFPILFSNSHRFGFLFFGYFLNNHSALCFL</sequence>
<dbReference type="EMBL" id="HM597737">
    <property type="protein sequence ID" value="ADN67589.1"/>
    <property type="molecule type" value="Genomic_DNA"/>
</dbReference>
<protein>
    <submittedName>
        <fullName evidence="1">Three-finger toxin</fullName>
    </submittedName>
</protein>
<proteinExistence type="predicted"/>
<name>E2IU08_BUNMU</name>
<feature type="non-terminal residue" evidence="1">
    <location>
        <position position="31"/>
    </location>
</feature>
<feature type="non-terminal residue" evidence="1">
    <location>
        <position position="1"/>
    </location>
</feature>
<evidence type="ECO:0000313" key="1">
    <source>
        <dbReference type="EMBL" id="ADN67589.1"/>
    </source>
</evidence>
<reference evidence="1" key="1">
    <citation type="submission" date="2010-06" db="EMBL/GenBank/DDBJ databases">
        <authorList>
            <person name="Wang W."/>
            <person name="Jiang Y."/>
            <person name="Li Y."/>
            <person name="Xu X."/>
        </authorList>
    </citation>
    <scope>NUCLEOTIDE SEQUENCE</scope>
</reference>
<organism evidence="1">
    <name type="scientific">Bungarus multicinctus</name>
    <name type="common">Many-banded krait</name>
    <dbReference type="NCBI Taxonomy" id="8616"/>
    <lineage>
        <taxon>Eukaryota</taxon>
        <taxon>Metazoa</taxon>
        <taxon>Chordata</taxon>
        <taxon>Craniata</taxon>
        <taxon>Vertebrata</taxon>
        <taxon>Euteleostomi</taxon>
        <taxon>Lepidosauria</taxon>
        <taxon>Squamata</taxon>
        <taxon>Bifurcata</taxon>
        <taxon>Unidentata</taxon>
        <taxon>Episquamata</taxon>
        <taxon>Toxicofera</taxon>
        <taxon>Serpentes</taxon>
        <taxon>Colubroidea</taxon>
        <taxon>Elapidae</taxon>
        <taxon>Bungarinae</taxon>
        <taxon>Bungarus</taxon>
    </lineage>
</organism>